<evidence type="ECO:0000256" key="9">
    <source>
        <dbReference type="PROSITE-ProRule" id="PRU00175"/>
    </source>
</evidence>
<dbReference type="SMART" id="SM00184">
    <property type="entry name" value="RING"/>
    <property type="match status" value="1"/>
</dbReference>
<evidence type="ECO:0000256" key="1">
    <source>
        <dbReference type="ARBA" id="ARBA00004167"/>
    </source>
</evidence>
<dbReference type="OMA" id="RCIDTWF"/>
<proteinExistence type="inferred from homology"/>
<dbReference type="Gene3D" id="3.30.40.10">
    <property type="entry name" value="Zinc/RING finger domain, C3HC4 (zinc finger)"/>
    <property type="match status" value="1"/>
</dbReference>
<dbReference type="PROSITE" id="PS50089">
    <property type="entry name" value="ZF_RING_2"/>
    <property type="match status" value="1"/>
</dbReference>
<dbReference type="GO" id="GO:0016020">
    <property type="term" value="C:membrane"/>
    <property type="evidence" value="ECO:0007669"/>
    <property type="project" value="UniProtKB-SubCell"/>
</dbReference>
<dbReference type="InterPro" id="IPR013083">
    <property type="entry name" value="Znf_RING/FYVE/PHD"/>
</dbReference>
<keyword evidence="7 10" id="KW-0472">Membrane</keyword>
<evidence type="ECO:0000256" key="7">
    <source>
        <dbReference type="ARBA" id="ARBA00023136"/>
    </source>
</evidence>
<dbReference type="SUPFAM" id="SSF57850">
    <property type="entry name" value="RING/U-box"/>
    <property type="match status" value="1"/>
</dbReference>
<sequence length="194" mass="21170">MVTPDYLCRPFKRCPTGSPPYNRTTSTTSRSGSGTNNFDTSMVIILAALLCALICTLGLNSIIRCALRCSRRFRVSTRTNENIVSRLPDIGLKRQVLCQIPVTIYGSSKGGNKNALVSPTDCPICLGEFIEGEKCRILPKCNHGFHVKCIDTWLLSHSSCPTCRHSLLELPTAQPLSEDSGNTPPVTVIIDDVS</sequence>
<comment type="subcellular location">
    <subcellularLocation>
        <location evidence="1">Membrane</location>
        <topology evidence="1">Single-pass membrane protein</topology>
    </subcellularLocation>
</comment>
<dbReference type="GO" id="GO:0016567">
    <property type="term" value="P:protein ubiquitination"/>
    <property type="evidence" value="ECO:0007669"/>
    <property type="project" value="InterPro"/>
</dbReference>
<accession>A0A4Y7LCZ6</accession>
<name>A0A4Y7LCZ6_PAPSO</name>
<dbReference type="GO" id="GO:0008270">
    <property type="term" value="F:zinc ion binding"/>
    <property type="evidence" value="ECO:0007669"/>
    <property type="project" value="UniProtKB-KW"/>
</dbReference>
<dbReference type="PANTHER" id="PTHR46905:SF21">
    <property type="entry name" value="RING-TYPE E3 UBIQUITIN TRANSFERASE"/>
    <property type="match status" value="1"/>
</dbReference>
<dbReference type="InterPro" id="IPR001841">
    <property type="entry name" value="Znf_RING"/>
</dbReference>
<feature type="domain" description="RING-type" evidence="11">
    <location>
        <begin position="122"/>
        <end position="164"/>
    </location>
</feature>
<evidence type="ECO:0000256" key="10">
    <source>
        <dbReference type="SAM" id="Phobius"/>
    </source>
</evidence>
<evidence type="ECO:0000256" key="5">
    <source>
        <dbReference type="ARBA" id="ARBA00022833"/>
    </source>
</evidence>
<evidence type="ECO:0000256" key="6">
    <source>
        <dbReference type="ARBA" id="ARBA00022989"/>
    </source>
</evidence>
<reference evidence="12 13" key="1">
    <citation type="journal article" date="2018" name="Science">
        <title>The opium poppy genome and morphinan production.</title>
        <authorList>
            <person name="Guo L."/>
            <person name="Winzer T."/>
            <person name="Yang X."/>
            <person name="Li Y."/>
            <person name="Ning Z."/>
            <person name="He Z."/>
            <person name="Teodor R."/>
            <person name="Lu Y."/>
            <person name="Bowser T.A."/>
            <person name="Graham I.A."/>
            <person name="Ye K."/>
        </authorList>
    </citation>
    <scope>NUCLEOTIDE SEQUENCE [LARGE SCALE GENOMIC DNA]</scope>
    <source>
        <strain evidence="13">cv. HN1</strain>
        <tissue evidence="12">Leaves</tissue>
    </source>
</reference>
<gene>
    <name evidence="12" type="ORF">C5167_045350</name>
</gene>
<protein>
    <recommendedName>
        <fullName evidence="11">RING-type domain-containing protein</fullName>
    </recommendedName>
</protein>
<dbReference type="Proteomes" id="UP000316621">
    <property type="component" value="Chromosome 11"/>
</dbReference>
<dbReference type="InterPro" id="IPR044602">
    <property type="entry name" value="ATL10/ATL72-79-like"/>
</dbReference>
<dbReference type="CDD" id="cd16461">
    <property type="entry name" value="RING-H2_EL5-like"/>
    <property type="match status" value="1"/>
</dbReference>
<keyword evidence="5" id="KW-0862">Zinc</keyword>
<dbReference type="Gramene" id="RZC82562">
    <property type="protein sequence ID" value="RZC82562"/>
    <property type="gene ID" value="C5167_045350"/>
</dbReference>
<dbReference type="PANTHER" id="PTHR46905">
    <property type="entry name" value="RING-H2 FINGER PROTEIN ATL78"/>
    <property type="match status" value="1"/>
</dbReference>
<keyword evidence="4" id="KW-0479">Metal-binding</keyword>
<feature type="transmembrane region" description="Helical" evidence="10">
    <location>
        <begin position="42"/>
        <end position="63"/>
    </location>
</feature>
<keyword evidence="13" id="KW-1185">Reference proteome</keyword>
<keyword evidence="6 10" id="KW-1133">Transmembrane helix</keyword>
<evidence type="ECO:0000313" key="13">
    <source>
        <dbReference type="Proteomes" id="UP000316621"/>
    </source>
</evidence>
<keyword evidence="3 10" id="KW-0812">Transmembrane</keyword>
<dbReference type="GO" id="GO:0016740">
    <property type="term" value="F:transferase activity"/>
    <property type="evidence" value="ECO:0007669"/>
    <property type="project" value="UniProtKB-KW"/>
</dbReference>
<comment type="similarity">
    <text evidence="8">Belongs to the RING-type zinc finger family. ATL subfamily.</text>
</comment>
<evidence type="ECO:0000313" key="12">
    <source>
        <dbReference type="EMBL" id="RZC82562.1"/>
    </source>
</evidence>
<evidence type="ECO:0000256" key="8">
    <source>
        <dbReference type="ARBA" id="ARBA00024209"/>
    </source>
</evidence>
<evidence type="ECO:0000256" key="4">
    <source>
        <dbReference type="ARBA" id="ARBA00022723"/>
    </source>
</evidence>
<evidence type="ECO:0000256" key="3">
    <source>
        <dbReference type="ARBA" id="ARBA00022692"/>
    </source>
</evidence>
<keyword evidence="9" id="KW-0863">Zinc-finger</keyword>
<evidence type="ECO:0000259" key="11">
    <source>
        <dbReference type="PROSITE" id="PS50089"/>
    </source>
</evidence>
<evidence type="ECO:0000256" key="2">
    <source>
        <dbReference type="ARBA" id="ARBA00022679"/>
    </source>
</evidence>
<organism evidence="12 13">
    <name type="scientific">Papaver somniferum</name>
    <name type="common">Opium poppy</name>
    <dbReference type="NCBI Taxonomy" id="3469"/>
    <lineage>
        <taxon>Eukaryota</taxon>
        <taxon>Viridiplantae</taxon>
        <taxon>Streptophyta</taxon>
        <taxon>Embryophyta</taxon>
        <taxon>Tracheophyta</taxon>
        <taxon>Spermatophyta</taxon>
        <taxon>Magnoliopsida</taxon>
        <taxon>Ranunculales</taxon>
        <taxon>Papaveraceae</taxon>
        <taxon>Papaveroideae</taxon>
        <taxon>Papaver</taxon>
    </lineage>
</organism>
<dbReference type="OrthoDB" id="8062037at2759"/>
<dbReference type="AlphaFoldDB" id="A0A4Y7LCZ6"/>
<dbReference type="Pfam" id="PF13639">
    <property type="entry name" value="zf-RING_2"/>
    <property type="match status" value="1"/>
</dbReference>
<dbReference type="EMBL" id="CM010725">
    <property type="protein sequence ID" value="RZC82562.1"/>
    <property type="molecule type" value="Genomic_DNA"/>
</dbReference>
<keyword evidence="2" id="KW-0808">Transferase</keyword>